<protein>
    <recommendedName>
        <fullName evidence="3">tRNA-guanine(15) transglycosylase-like domain-containing protein</fullName>
    </recommendedName>
</protein>
<dbReference type="EMBL" id="RSCK01000001">
    <property type="protein sequence ID" value="RUT14459.1"/>
    <property type="molecule type" value="Genomic_DNA"/>
</dbReference>
<sequence>MKPGFYAVVGNSDYIRLNKRRIPIWELLDEHPTGWLRSLTSRPTVMPDRQPMIWDCGAFGYRNLDIPQIRGRFVTAHFCIYHYARLSKPGDAIVAPDCLLIGSQIDQRRKFNWEQAIQFIKLAVSQLPEQVPMAAVHGLTLAERIQRASELYEIGYRAIGIGGLAAARDFNSSLIAIAATIEAIRQIDTNVHFHVFGLCSPRYAKAFHQLGVSFDGSTYAKEAFIARNFLMNQAGRLVRYPAARTDTKAIAPRCCCRACNILRQYQIDPRYYGKSRQHDVGRLAHNLNQLLLAHSHATSTLAASGLFQLQC</sequence>
<dbReference type="Proteomes" id="UP000282574">
    <property type="component" value="Unassembled WGS sequence"/>
</dbReference>
<dbReference type="GO" id="GO:0006400">
    <property type="term" value="P:tRNA modification"/>
    <property type="evidence" value="ECO:0007669"/>
    <property type="project" value="InterPro"/>
</dbReference>
<dbReference type="AlphaFoldDB" id="A0AB37UT46"/>
<evidence type="ECO:0000313" key="2">
    <source>
        <dbReference type="Proteomes" id="UP000282574"/>
    </source>
</evidence>
<dbReference type="RefSeq" id="WP_106166361.1">
    <property type="nucleotide sequence ID" value="NZ_JAVKZF010000005.1"/>
</dbReference>
<gene>
    <name evidence="1" type="ORF">DSM107010_00050</name>
</gene>
<name>A0AB37UT46_9CYAN</name>
<dbReference type="SUPFAM" id="SSF51713">
    <property type="entry name" value="tRNA-guanine transglycosylase"/>
    <property type="match status" value="1"/>
</dbReference>
<reference evidence="1 2" key="1">
    <citation type="journal article" date="2019" name="Genome Biol. Evol.">
        <title>Day and night: Metabolic profiles and evolutionary relationships of six axenic non-marine cyanobacteria.</title>
        <authorList>
            <person name="Will S.E."/>
            <person name="Henke P."/>
            <person name="Boedeker C."/>
            <person name="Huang S."/>
            <person name="Brinkmann H."/>
            <person name="Rohde M."/>
            <person name="Jarek M."/>
            <person name="Friedl T."/>
            <person name="Seufert S."/>
            <person name="Schumacher M."/>
            <person name="Overmann J."/>
            <person name="Neumann-Schaal M."/>
            <person name="Petersen J."/>
        </authorList>
    </citation>
    <scope>NUCLEOTIDE SEQUENCE [LARGE SCALE GENOMIC DNA]</scope>
    <source>
        <strain evidence="1 2">SAG 39.79</strain>
    </source>
</reference>
<keyword evidence="2" id="KW-1185">Reference proteome</keyword>
<dbReference type="Gene3D" id="3.20.20.105">
    <property type="entry name" value="Queuine tRNA-ribosyltransferase-like"/>
    <property type="match status" value="1"/>
</dbReference>
<evidence type="ECO:0000313" key="1">
    <source>
        <dbReference type="EMBL" id="RUT14459.1"/>
    </source>
</evidence>
<organism evidence="1 2">
    <name type="scientific">Chroococcidiopsis cubana SAG 39.79</name>
    <dbReference type="NCBI Taxonomy" id="388085"/>
    <lineage>
        <taxon>Bacteria</taxon>
        <taxon>Bacillati</taxon>
        <taxon>Cyanobacteriota</taxon>
        <taxon>Cyanophyceae</taxon>
        <taxon>Chroococcidiopsidales</taxon>
        <taxon>Chroococcidiopsidaceae</taxon>
        <taxon>Chroococcidiopsis</taxon>
    </lineage>
</organism>
<evidence type="ECO:0008006" key="3">
    <source>
        <dbReference type="Google" id="ProtNLM"/>
    </source>
</evidence>
<accession>A0AB37UT46</accession>
<proteinExistence type="predicted"/>
<comment type="caution">
    <text evidence="1">The sequence shown here is derived from an EMBL/GenBank/DDBJ whole genome shotgun (WGS) entry which is preliminary data.</text>
</comment>
<dbReference type="InterPro" id="IPR036511">
    <property type="entry name" value="TGT-like_sf"/>
</dbReference>